<evidence type="ECO:0000256" key="1">
    <source>
        <dbReference type="SAM" id="Phobius"/>
    </source>
</evidence>
<dbReference type="eggNOG" id="COG0790">
    <property type="taxonomic scope" value="Bacteria"/>
</dbReference>
<sequence>MTTNVKTMLTVIDSRESPSPRRCVEVALVILLISAYVIASGIVLQIADAQISTSIETLQELAHNGNAESQYELGRAYANGDSVAQDFRAAHRWFTRAAHKGHRPAQRALATMYTEGDGVPPDAEVAAHWLSLSKGKEAEVKTKRTVRVHKENESATEVSKGFELLALLERFIPDSDRVPRSWSTGTNEGLPIAWETQGVSSITAGEFASERVGTVVLTVRGEPTYKVLKKQVEPGKWRLRLLGAEYGYHAFELDEMEFTGATSAFGEQFIAEQLGDIAK</sequence>
<gene>
    <name evidence="2" type="ordered locus">Psta_0291</name>
</gene>
<keyword evidence="1" id="KW-0472">Membrane</keyword>
<dbReference type="PANTHER" id="PTHR43628:SF1">
    <property type="entry name" value="CHITIN SYNTHASE REGULATORY FACTOR 2-RELATED"/>
    <property type="match status" value="1"/>
</dbReference>
<dbReference type="EMBL" id="CP001848">
    <property type="protein sequence ID" value="ADB14982.1"/>
    <property type="molecule type" value="Genomic_DNA"/>
</dbReference>
<keyword evidence="1" id="KW-0812">Transmembrane</keyword>
<dbReference type="SUPFAM" id="SSF81901">
    <property type="entry name" value="HCP-like"/>
    <property type="match status" value="1"/>
</dbReference>
<accession>D2R273</accession>
<dbReference type="InterPro" id="IPR011990">
    <property type="entry name" value="TPR-like_helical_dom_sf"/>
</dbReference>
<evidence type="ECO:0000313" key="3">
    <source>
        <dbReference type="Proteomes" id="UP000001887"/>
    </source>
</evidence>
<dbReference type="InterPro" id="IPR052945">
    <property type="entry name" value="Mitotic_Regulator"/>
</dbReference>
<dbReference type="Pfam" id="PF08238">
    <property type="entry name" value="Sel1"/>
    <property type="match status" value="2"/>
</dbReference>
<dbReference type="InterPro" id="IPR006597">
    <property type="entry name" value="Sel1-like"/>
</dbReference>
<dbReference type="KEGG" id="psl:Psta_0291"/>
<dbReference type="SMART" id="SM00671">
    <property type="entry name" value="SEL1"/>
    <property type="match status" value="2"/>
</dbReference>
<dbReference type="AlphaFoldDB" id="D2R273"/>
<dbReference type="Gene3D" id="1.25.40.10">
    <property type="entry name" value="Tetratricopeptide repeat domain"/>
    <property type="match status" value="1"/>
</dbReference>
<dbReference type="OrthoDB" id="288878at2"/>
<name>D2R273_PIRSD</name>
<keyword evidence="3" id="KW-1185">Reference proteome</keyword>
<dbReference type="HOGENOM" id="CLU_996975_0_0_0"/>
<dbReference type="Proteomes" id="UP000001887">
    <property type="component" value="Chromosome"/>
</dbReference>
<organism evidence="2 3">
    <name type="scientific">Pirellula staleyi (strain ATCC 27377 / DSM 6068 / ICPB 4128)</name>
    <name type="common">Pirella staleyi</name>
    <dbReference type="NCBI Taxonomy" id="530564"/>
    <lineage>
        <taxon>Bacteria</taxon>
        <taxon>Pseudomonadati</taxon>
        <taxon>Planctomycetota</taxon>
        <taxon>Planctomycetia</taxon>
        <taxon>Pirellulales</taxon>
        <taxon>Pirellulaceae</taxon>
        <taxon>Pirellula</taxon>
    </lineage>
</organism>
<feature type="transmembrane region" description="Helical" evidence="1">
    <location>
        <begin position="24"/>
        <end position="47"/>
    </location>
</feature>
<reference evidence="2 3" key="1">
    <citation type="journal article" date="2009" name="Stand. Genomic Sci.">
        <title>Complete genome sequence of Pirellula staleyi type strain (ATCC 27377).</title>
        <authorList>
            <person name="Clum A."/>
            <person name="Tindall B.J."/>
            <person name="Sikorski J."/>
            <person name="Ivanova N."/>
            <person name="Mavrommatis K."/>
            <person name="Lucas S."/>
            <person name="Glavina del Rio T."/>
            <person name="Nolan M."/>
            <person name="Chen F."/>
            <person name="Tice H."/>
            <person name="Pitluck S."/>
            <person name="Cheng J.F."/>
            <person name="Chertkov O."/>
            <person name="Brettin T."/>
            <person name="Han C."/>
            <person name="Detter J.C."/>
            <person name="Kuske C."/>
            <person name="Bruce D."/>
            <person name="Goodwin L."/>
            <person name="Ovchinikova G."/>
            <person name="Pati A."/>
            <person name="Mikhailova N."/>
            <person name="Chen A."/>
            <person name="Palaniappan K."/>
            <person name="Land M."/>
            <person name="Hauser L."/>
            <person name="Chang Y.J."/>
            <person name="Jeffries C.D."/>
            <person name="Chain P."/>
            <person name="Rohde M."/>
            <person name="Goker M."/>
            <person name="Bristow J."/>
            <person name="Eisen J.A."/>
            <person name="Markowitz V."/>
            <person name="Hugenholtz P."/>
            <person name="Kyrpides N.C."/>
            <person name="Klenk H.P."/>
            <person name="Lapidus A."/>
        </authorList>
    </citation>
    <scope>NUCLEOTIDE SEQUENCE [LARGE SCALE GENOMIC DNA]</scope>
    <source>
        <strain evidence="3">ATCC 27377 / DSM 6068 / ICPB 4128</strain>
    </source>
</reference>
<dbReference type="STRING" id="530564.Psta_0291"/>
<proteinExistence type="predicted"/>
<dbReference type="PANTHER" id="PTHR43628">
    <property type="entry name" value="ACTIVATOR OF C KINASE PROTEIN 1-RELATED"/>
    <property type="match status" value="1"/>
</dbReference>
<evidence type="ECO:0000313" key="2">
    <source>
        <dbReference type="EMBL" id="ADB14982.1"/>
    </source>
</evidence>
<keyword evidence="1" id="KW-1133">Transmembrane helix</keyword>
<protein>
    <submittedName>
        <fullName evidence="2">Sel1 domain protein repeat-containing protein</fullName>
    </submittedName>
</protein>